<dbReference type="PANTHER" id="PTHR31459:SF2">
    <property type="entry name" value="OS03G0843300 PROTEIN"/>
    <property type="match status" value="1"/>
</dbReference>
<dbReference type="FunFam" id="2.60.40.1820:FF:000003">
    <property type="entry name" value="Desiccation protectant protein Lea14 isogeny"/>
    <property type="match status" value="1"/>
</dbReference>
<evidence type="ECO:0000313" key="5">
    <source>
        <dbReference type="Proteomes" id="UP000886520"/>
    </source>
</evidence>
<feature type="region of interest" description="Disordered" evidence="2">
    <location>
        <begin position="1"/>
        <end position="43"/>
    </location>
</feature>
<dbReference type="Proteomes" id="UP000886520">
    <property type="component" value="Chromosome 24"/>
</dbReference>
<sequence>MAEGADIQDRVSMAEGAEIQDRGLFWSSKPAEEEDKEKGKGEEEELGFFGRVAGFIQNTIGFGKPTAKLSGFHLPKITLERADIVVDVLVSNPNPVPIPLIDINYLIESDGRKLISGTIPDAGTIHAHGSETIKIPVTLIYQDIKDTYDDIHPGEVIPYKVRVDLIVDVPVLGRLTLPLEKNGEIPIPYKPDVDVERIEFEHLSFEETNALLHLKVENMNKFDLGLNTLEYSFSMADATIANASLGKSAKIEQRGVSTLVIPLSFRPKDLGSAVWDVIRGRGAGYSMVGKLEVDTPFGPMHLPFTKEGGKTKLKKKSSARGLGDDDDDADYSDED</sequence>
<gene>
    <name evidence="4" type="ORF">GOP47_0024628</name>
</gene>
<accession>A0A9D4U2G2</accession>
<dbReference type="GO" id="GO:0009269">
    <property type="term" value="P:response to desiccation"/>
    <property type="evidence" value="ECO:0007669"/>
    <property type="project" value="InterPro"/>
</dbReference>
<comment type="similarity">
    <text evidence="1">Belongs to the LEA type 2 family.</text>
</comment>
<evidence type="ECO:0000313" key="4">
    <source>
        <dbReference type="EMBL" id="KAI5060208.1"/>
    </source>
</evidence>
<dbReference type="InterPro" id="IPR045043">
    <property type="entry name" value="Lea14-like"/>
</dbReference>
<evidence type="ECO:0000259" key="3">
    <source>
        <dbReference type="SMART" id="SM00769"/>
    </source>
</evidence>
<dbReference type="PANTHER" id="PTHR31459">
    <property type="match status" value="1"/>
</dbReference>
<feature type="domain" description="Water stress and hypersensitive response" evidence="3">
    <location>
        <begin position="193"/>
        <end position="309"/>
    </location>
</feature>
<dbReference type="SUPFAM" id="SSF117070">
    <property type="entry name" value="LEA14-like"/>
    <property type="match status" value="2"/>
</dbReference>
<dbReference type="AlphaFoldDB" id="A0A9D4U2G2"/>
<evidence type="ECO:0000256" key="2">
    <source>
        <dbReference type="SAM" id="MobiDB-lite"/>
    </source>
</evidence>
<feature type="region of interest" description="Disordered" evidence="2">
    <location>
        <begin position="302"/>
        <end position="335"/>
    </location>
</feature>
<dbReference type="InterPro" id="IPR004864">
    <property type="entry name" value="LEA_2"/>
</dbReference>
<proteinExistence type="inferred from homology"/>
<organism evidence="4 5">
    <name type="scientific">Adiantum capillus-veneris</name>
    <name type="common">Maidenhair fern</name>
    <dbReference type="NCBI Taxonomy" id="13818"/>
    <lineage>
        <taxon>Eukaryota</taxon>
        <taxon>Viridiplantae</taxon>
        <taxon>Streptophyta</taxon>
        <taxon>Embryophyta</taxon>
        <taxon>Tracheophyta</taxon>
        <taxon>Polypodiopsida</taxon>
        <taxon>Polypodiidae</taxon>
        <taxon>Polypodiales</taxon>
        <taxon>Pteridineae</taxon>
        <taxon>Pteridaceae</taxon>
        <taxon>Vittarioideae</taxon>
        <taxon>Adiantum</taxon>
    </lineage>
</organism>
<protein>
    <recommendedName>
        <fullName evidence="3">Water stress and hypersensitive response domain-containing protein</fullName>
    </recommendedName>
</protein>
<dbReference type="Gene3D" id="2.60.40.1820">
    <property type="match status" value="2"/>
</dbReference>
<dbReference type="Pfam" id="PF03168">
    <property type="entry name" value="LEA_2"/>
    <property type="match status" value="2"/>
</dbReference>
<dbReference type="OrthoDB" id="1883584at2759"/>
<dbReference type="GO" id="GO:0005829">
    <property type="term" value="C:cytosol"/>
    <property type="evidence" value="ECO:0007669"/>
    <property type="project" value="TreeGrafter"/>
</dbReference>
<keyword evidence="5" id="KW-1185">Reference proteome</keyword>
<feature type="compositionally biased region" description="Acidic residues" evidence="2">
    <location>
        <begin position="324"/>
        <end position="335"/>
    </location>
</feature>
<dbReference type="InterPro" id="IPR013990">
    <property type="entry name" value="WHy-dom"/>
</dbReference>
<reference evidence="4" key="1">
    <citation type="submission" date="2021-01" db="EMBL/GenBank/DDBJ databases">
        <title>Adiantum capillus-veneris genome.</title>
        <authorList>
            <person name="Fang Y."/>
            <person name="Liao Q."/>
        </authorList>
    </citation>
    <scope>NUCLEOTIDE SEQUENCE</scope>
    <source>
        <strain evidence="4">H3</strain>
        <tissue evidence="4">Leaf</tissue>
    </source>
</reference>
<evidence type="ECO:0000256" key="1">
    <source>
        <dbReference type="ARBA" id="ARBA00005960"/>
    </source>
</evidence>
<dbReference type="EMBL" id="JABFUD020000024">
    <property type="protein sequence ID" value="KAI5060208.1"/>
    <property type="molecule type" value="Genomic_DNA"/>
</dbReference>
<comment type="caution">
    <text evidence="4">The sequence shown here is derived from an EMBL/GenBank/DDBJ whole genome shotgun (WGS) entry which is preliminary data.</text>
</comment>
<feature type="domain" description="Water stress and hypersensitive response" evidence="3">
    <location>
        <begin position="67"/>
        <end position="184"/>
    </location>
</feature>
<name>A0A9D4U2G2_ADICA</name>
<dbReference type="SMART" id="SM00769">
    <property type="entry name" value="WHy"/>
    <property type="match status" value="2"/>
</dbReference>